<keyword evidence="2 3" id="KW-0040">ANK repeat</keyword>
<evidence type="ECO:0000256" key="1">
    <source>
        <dbReference type="ARBA" id="ARBA00022737"/>
    </source>
</evidence>
<evidence type="ECO:0000313" key="5">
    <source>
        <dbReference type="Proteomes" id="UP000639772"/>
    </source>
</evidence>
<name>A0A835Q1W5_VANPL</name>
<dbReference type="Proteomes" id="UP000639772">
    <property type="component" value="Chromosome 11"/>
</dbReference>
<dbReference type="SUPFAM" id="SSF48403">
    <property type="entry name" value="Ankyrin repeat"/>
    <property type="match status" value="1"/>
</dbReference>
<dbReference type="PANTHER" id="PTHR24123:SF139">
    <property type="entry name" value="ANKYRIN"/>
    <property type="match status" value="1"/>
</dbReference>
<keyword evidence="1" id="KW-0677">Repeat</keyword>
<dbReference type="InterPro" id="IPR002110">
    <property type="entry name" value="Ankyrin_rpt"/>
</dbReference>
<evidence type="ECO:0000256" key="3">
    <source>
        <dbReference type="PROSITE-ProRule" id="PRU00023"/>
    </source>
</evidence>
<feature type="repeat" description="ANK" evidence="3">
    <location>
        <begin position="468"/>
        <end position="500"/>
    </location>
</feature>
<comment type="caution">
    <text evidence="4">The sequence shown here is derived from an EMBL/GenBank/DDBJ whole genome shotgun (WGS) entry which is preliminary data.</text>
</comment>
<evidence type="ECO:0000313" key="4">
    <source>
        <dbReference type="EMBL" id="KAG0462631.1"/>
    </source>
</evidence>
<dbReference type="PROSITE" id="PS50088">
    <property type="entry name" value="ANK_REPEAT"/>
    <property type="match status" value="3"/>
</dbReference>
<proteinExistence type="predicted"/>
<accession>A0A835Q1W5</accession>
<protein>
    <submittedName>
        <fullName evidence="4">Uncharacterized protein</fullName>
    </submittedName>
</protein>
<dbReference type="InterPro" id="IPR051165">
    <property type="entry name" value="Multifunctional_ANK_Repeat"/>
</dbReference>
<dbReference type="Gene3D" id="1.25.40.20">
    <property type="entry name" value="Ankyrin repeat-containing domain"/>
    <property type="match status" value="3"/>
</dbReference>
<evidence type="ECO:0000256" key="2">
    <source>
        <dbReference type="ARBA" id="ARBA00023043"/>
    </source>
</evidence>
<dbReference type="Pfam" id="PF12796">
    <property type="entry name" value="Ank_2"/>
    <property type="match status" value="2"/>
</dbReference>
<dbReference type="PROSITE" id="PS50297">
    <property type="entry name" value="ANK_REP_REGION"/>
    <property type="match status" value="3"/>
</dbReference>
<organism evidence="4 5">
    <name type="scientific">Vanilla planifolia</name>
    <name type="common">Vanilla</name>
    <dbReference type="NCBI Taxonomy" id="51239"/>
    <lineage>
        <taxon>Eukaryota</taxon>
        <taxon>Viridiplantae</taxon>
        <taxon>Streptophyta</taxon>
        <taxon>Embryophyta</taxon>
        <taxon>Tracheophyta</taxon>
        <taxon>Spermatophyta</taxon>
        <taxon>Magnoliopsida</taxon>
        <taxon>Liliopsida</taxon>
        <taxon>Asparagales</taxon>
        <taxon>Orchidaceae</taxon>
        <taxon>Vanilloideae</taxon>
        <taxon>Vanilleae</taxon>
        <taxon>Vanilla</taxon>
    </lineage>
</organism>
<dbReference type="InterPro" id="IPR036770">
    <property type="entry name" value="Ankyrin_rpt-contain_sf"/>
</dbReference>
<dbReference type="AlphaFoldDB" id="A0A835Q1W5"/>
<dbReference type="OrthoDB" id="194358at2759"/>
<gene>
    <name evidence="4" type="ORF">HPP92_021107</name>
</gene>
<sequence>MIVGGSGGARVAGRQQQVHPVDYVAEVSQKLVDAAHRGDLAAAVDCLCNPVVDVNFTGAVRFKGRLAELVTREEAPSHVRFDCEEFITDVSPLFLAAHTGNLPLLRKLLGLGADANQKLFEGQGQGRKLVKRRLWRRAAMAWRGLWSLSSDRILSALAFRFMLVTAASRGFVDVVDTLLKLGVNANGADRMLLQSLKPSLHASADCTALIAAIVSRQIAVVRQLLEARVRMDVMVRLGAWSWDAATGEELRVGAGLAEPYDAAWCAVEYFESSGAILRLLLRQRCSTPNSLHLGRSLLHHAILCSSPAAVDTLLASGADPELPVRTTLKHEFRPIHMAARLGHPEILRSLVACGCDFDSRTDAGETAIMLASRYKHGWCLKVLALSGADFGLLNSAGVSATLIADACRWSQGFRDAVLDAVKSGAVIRSTDTSVFSPLTFVAKSGDLRAMEALLSRPEFVNVDEQDENGFSAAMLAAREGHAEVFRLLVFAGANMKLLSKSGETAASLYKSSKNPIFSSR</sequence>
<dbReference type="PANTHER" id="PTHR24123">
    <property type="entry name" value="ANKYRIN REPEAT-CONTAINING"/>
    <property type="match status" value="1"/>
</dbReference>
<dbReference type="EMBL" id="JADCNM010000011">
    <property type="protein sequence ID" value="KAG0462631.1"/>
    <property type="molecule type" value="Genomic_DNA"/>
</dbReference>
<dbReference type="SMART" id="SM00248">
    <property type="entry name" value="ANK"/>
    <property type="match status" value="8"/>
</dbReference>
<feature type="repeat" description="ANK" evidence="3">
    <location>
        <begin position="88"/>
        <end position="120"/>
    </location>
</feature>
<feature type="repeat" description="ANK" evidence="3">
    <location>
        <begin position="330"/>
        <end position="362"/>
    </location>
</feature>
<reference evidence="4 5" key="1">
    <citation type="journal article" date="2020" name="Nat. Food">
        <title>A phased Vanilla planifolia genome enables genetic improvement of flavour and production.</title>
        <authorList>
            <person name="Hasing T."/>
            <person name="Tang H."/>
            <person name="Brym M."/>
            <person name="Khazi F."/>
            <person name="Huang T."/>
            <person name="Chambers A.H."/>
        </authorList>
    </citation>
    <scope>NUCLEOTIDE SEQUENCE [LARGE SCALE GENOMIC DNA]</scope>
    <source>
        <tissue evidence="4">Leaf</tissue>
    </source>
</reference>